<gene>
    <name evidence="3" type="ORF">EZV62_011921</name>
</gene>
<dbReference type="Pfam" id="PF00226">
    <property type="entry name" value="DnaJ"/>
    <property type="match status" value="1"/>
</dbReference>
<dbReference type="PANTHER" id="PTHR45098:SF1">
    <property type="entry name" value="DNAJ DOMAIN CONTAINING PROTEIN, EXPRESSED"/>
    <property type="match status" value="1"/>
</dbReference>
<proteinExistence type="predicted"/>
<dbReference type="InterPro" id="IPR036869">
    <property type="entry name" value="J_dom_sf"/>
</dbReference>
<feature type="region of interest" description="Disordered" evidence="1">
    <location>
        <begin position="37"/>
        <end position="73"/>
    </location>
</feature>
<name>A0A5C7I6V8_9ROSI</name>
<accession>A0A5C7I6V8</accession>
<dbReference type="Proteomes" id="UP000323000">
    <property type="component" value="Chromosome 4"/>
</dbReference>
<evidence type="ECO:0000259" key="2">
    <source>
        <dbReference type="PROSITE" id="PS50076"/>
    </source>
</evidence>
<dbReference type="OrthoDB" id="10250354at2759"/>
<dbReference type="PANTHER" id="PTHR45098">
    <property type="entry name" value="DNAJ DOMAIN CONTAINING PROTEIN, EXPRESSED"/>
    <property type="match status" value="1"/>
</dbReference>
<dbReference type="Gene3D" id="1.10.287.110">
    <property type="entry name" value="DnaJ domain"/>
    <property type="match status" value="1"/>
</dbReference>
<dbReference type="EMBL" id="VAHF01000004">
    <property type="protein sequence ID" value="TXG64927.1"/>
    <property type="molecule type" value="Genomic_DNA"/>
</dbReference>
<feature type="domain" description="J" evidence="2">
    <location>
        <begin position="6"/>
        <end position="72"/>
    </location>
</feature>
<dbReference type="CDD" id="cd06257">
    <property type="entry name" value="DnaJ"/>
    <property type="match status" value="1"/>
</dbReference>
<evidence type="ECO:0000256" key="1">
    <source>
        <dbReference type="SAM" id="MobiDB-lite"/>
    </source>
</evidence>
<dbReference type="SUPFAM" id="SSF46565">
    <property type="entry name" value="Chaperone J-domain"/>
    <property type="match status" value="1"/>
</dbReference>
<dbReference type="PROSITE" id="PS50076">
    <property type="entry name" value="DNAJ_2"/>
    <property type="match status" value="1"/>
</dbReference>
<sequence>MDVDVNHYDVLGLPSGAKLTEKEISKAYKLKALELHPDKRLDDHPPSRERQNKAGLGWIRTRPSPHLEETQPNPTLVVMATKDAVVSATGSVCGSFDYGKWPTCIEFLYTFSGKINEI</sequence>
<keyword evidence="4" id="KW-1185">Reference proteome</keyword>
<evidence type="ECO:0000313" key="3">
    <source>
        <dbReference type="EMBL" id="TXG64927.1"/>
    </source>
</evidence>
<reference evidence="4" key="1">
    <citation type="journal article" date="2019" name="Gigascience">
        <title>De novo genome assembly of the endangered Acer yangbiense, a plant species with extremely small populations endemic to Yunnan Province, China.</title>
        <authorList>
            <person name="Yang J."/>
            <person name="Wariss H.M."/>
            <person name="Tao L."/>
            <person name="Zhang R."/>
            <person name="Yun Q."/>
            <person name="Hollingsworth P."/>
            <person name="Dao Z."/>
            <person name="Luo G."/>
            <person name="Guo H."/>
            <person name="Ma Y."/>
            <person name="Sun W."/>
        </authorList>
    </citation>
    <scope>NUCLEOTIDE SEQUENCE [LARGE SCALE GENOMIC DNA]</scope>
    <source>
        <strain evidence="4">cv. Malutang</strain>
    </source>
</reference>
<feature type="compositionally biased region" description="Basic and acidic residues" evidence="1">
    <location>
        <begin position="37"/>
        <end position="52"/>
    </location>
</feature>
<comment type="caution">
    <text evidence="3">The sequence shown here is derived from an EMBL/GenBank/DDBJ whole genome shotgun (WGS) entry which is preliminary data.</text>
</comment>
<protein>
    <recommendedName>
        <fullName evidence="2">J domain-containing protein</fullName>
    </recommendedName>
</protein>
<organism evidence="3 4">
    <name type="scientific">Acer yangbiense</name>
    <dbReference type="NCBI Taxonomy" id="1000413"/>
    <lineage>
        <taxon>Eukaryota</taxon>
        <taxon>Viridiplantae</taxon>
        <taxon>Streptophyta</taxon>
        <taxon>Embryophyta</taxon>
        <taxon>Tracheophyta</taxon>
        <taxon>Spermatophyta</taxon>
        <taxon>Magnoliopsida</taxon>
        <taxon>eudicotyledons</taxon>
        <taxon>Gunneridae</taxon>
        <taxon>Pentapetalae</taxon>
        <taxon>rosids</taxon>
        <taxon>malvids</taxon>
        <taxon>Sapindales</taxon>
        <taxon>Sapindaceae</taxon>
        <taxon>Hippocastanoideae</taxon>
        <taxon>Acereae</taxon>
        <taxon>Acer</taxon>
    </lineage>
</organism>
<dbReference type="AlphaFoldDB" id="A0A5C7I6V8"/>
<evidence type="ECO:0000313" key="4">
    <source>
        <dbReference type="Proteomes" id="UP000323000"/>
    </source>
</evidence>
<dbReference type="InterPro" id="IPR001623">
    <property type="entry name" value="DnaJ_domain"/>
</dbReference>